<sequence>MGLSKMIGAAFGENVILMSGGQDTTVQAKGEVEVYGLSGLRTRSLLAEQYQRERGQASSAVNEALSCESCWLLRKLTPYQMQCLFDKVGHSDPKQAVFCREPPPAEHQDLHIILQGQVALSEAVRGDEVAMVERVVSKDLQHLRMDQLDGLASLYELVNVKPGETIERPCFRLGFSLRGQVKARGYGTHRCYDKYVSLRGVGKVLIPEDADIEADKSPLLRLSLAAGDVVAVATAPRAGRTVAVFLEVVRRKKRLSASPDISPMSQSSEARQRSPSMRLAVLSDDKVGALRKIVVFRTLAPEQLHRLAEALEVVNKKPGEIIFNQGDSGKEFYIIHTGLLEVSIGGKKVRSLGMGDYVGERALLYSEPRSATVKVVEECELWRMGHEEFNQAVEGPICEYMKARYEQGECIYRGLRGPQRRTQIDDSRQSKDRVTQQLRQGLDEVEQRAAGAVLCHSNFRVESIWWKSWSVATAAEFIDLLAGDWTRRIRSGEDGLRLGVVQSKTSGTRYALKCVSKKQAVEQKQQKALAHERDILAELDHPFIIKFVRSFNGPRFVYFLTELVTGGELLDALDALGLLQAPQAQFYSASIILAIELQTEPSLQAKMSFKNGCENCLIDQHGYLKIIDFGVAERITDGRIYAVKGTPLFMAPEVILGKGYTTAADLWSLGVCLFDFMVGSFPFGDDQASNAEIFKAVLKAPLKFPKWLGVHEKDGWPTGQG</sequence>
<dbReference type="Gene3D" id="1.10.510.10">
    <property type="entry name" value="Transferase(Phosphotransferase) domain 1"/>
    <property type="match status" value="1"/>
</dbReference>
<dbReference type="Gene3D" id="3.30.200.20">
    <property type="entry name" value="Phosphorylase Kinase, domain 1"/>
    <property type="match status" value="1"/>
</dbReference>
<feature type="domain" description="Protein kinase" evidence="11">
    <location>
        <begin position="483"/>
        <end position="721"/>
    </location>
</feature>
<keyword evidence="2" id="KW-0963">Cytoplasm</keyword>
<dbReference type="InterPro" id="IPR014710">
    <property type="entry name" value="RmlC-like_jellyroll"/>
</dbReference>
<dbReference type="PROSITE" id="PS00889">
    <property type="entry name" value="CNMP_BINDING_2"/>
    <property type="match status" value="1"/>
</dbReference>
<evidence type="ECO:0000256" key="10">
    <source>
        <dbReference type="ARBA" id="ARBA00024113"/>
    </source>
</evidence>
<keyword evidence="8" id="KW-0067">ATP-binding</keyword>
<dbReference type="InterPro" id="IPR000719">
    <property type="entry name" value="Prot_kinase_dom"/>
</dbReference>
<evidence type="ECO:0000256" key="4">
    <source>
        <dbReference type="ARBA" id="ARBA00022679"/>
    </source>
</evidence>
<dbReference type="InterPro" id="IPR018490">
    <property type="entry name" value="cNMP-bd_dom_sf"/>
</dbReference>
<dbReference type="CDD" id="cd00038">
    <property type="entry name" value="CAP_ED"/>
    <property type="match status" value="1"/>
</dbReference>
<dbReference type="InterPro" id="IPR018488">
    <property type="entry name" value="cNMP-bd_CS"/>
</dbReference>
<keyword evidence="9" id="KW-0460">Magnesium</keyword>
<evidence type="ECO:0000259" key="11">
    <source>
        <dbReference type="PROSITE" id="PS50011"/>
    </source>
</evidence>
<dbReference type="PANTHER" id="PTHR24353:SF37">
    <property type="entry name" value="CAMP-DEPENDENT PROTEIN KINASE CATALYTIC SUBUNIT PRKX"/>
    <property type="match status" value="1"/>
</dbReference>
<evidence type="ECO:0000256" key="6">
    <source>
        <dbReference type="ARBA" id="ARBA00022741"/>
    </source>
</evidence>
<keyword evidence="5" id="KW-0479">Metal-binding</keyword>
<evidence type="ECO:0000256" key="3">
    <source>
        <dbReference type="ARBA" id="ARBA00022527"/>
    </source>
</evidence>
<dbReference type="Pfam" id="PF00069">
    <property type="entry name" value="Pkinase"/>
    <property type="match status" value="1"/>
</dbReference>
<dbReference type="InterPro" id="IPR011009">
    <property type="entry name" value="Kinase-like_dom_sf"/>
</dbReference>
<evidence type="ECO:0000313" key="14">
    <source>
        <dbReference type="Proteomes" id="UP001642484"/>
    </source>
</evidence>
<evidence type="ECO:0000313" key="13">
    <source>
        <dbReference type="EMBL" id="CAK9036855.1"/>
    </source>
</evidence>
<dbReference type="EMBL" id="CAXAMN010012002">
    <property type="protein sequence ID" value="CAK9036855.1"/>
    <property type="molecule type" value="Genomic_DNA"/>
</dbReference>
<comment type="cofactor">
    <cofactor evidence="1">
        <name>Mg(2+)</name>
        <dbReference type="ChEBI" id="CHEBI:18420"/>
    </cofactor>
</comment>
<dbReference type="Gene3D" id="2.60.120.10">
    <property type="entry name" value="Jelly Rolls"/>
    <property type="match status" value="1"/>
</dbReference>
<organism evidence="13 14">
    <name type="scientific">Durusdinium trenchii</name>
    <dbReference type="NCBI Taxonomy" id="1381693"/>
    <lineage>
        <taxon>Eukaryota</taxon>
        <taxon>Sar</taxon>
        <taxon>Alveolata</taxon>
        <taxon>Dinophyceae</taxon>
        <taxon>Suessiales</taxon>
        <taxon>Symbiodiniaceae</taxon>
        <taxon>Durusdinium</taxon>
    </lineage>
</organism>
<protein>
    <recommendedName>
        <fullName evidence="10">cGMP-dependent protein kinase</fullName>
    </recommendedName>
</protein>
<dbReference type="Pfam" id="PF00027">
    <property type="entry name" value="cNMP_binding"/>
    <property type="match status" value="1"/>
</dbReference>
<dbReference type="Proteomes" id="UP001642484">
    <property type="component" value="Unassembled WGS sequence"/>
</dbReference>
<reference evidence="13 14" key="1">
    <citation type="submission" date="2024-02" db="EMBL/GenBank/DDBJ databases">
        <authorList>
            <person name="Chen Y."/>
            <person name="Shah S."/>
            <person name="Dougan E. K."/>
            <person name="Thang M."/>
            <person name="Chan C."/>
        </authorList>
    </citation>
    <scope>NUCLEOTIDE SEQUENCE [LARGE SCALE GENOMIC DNA]</scope>
</reference>
<feature type="domain" description="Cyclic nucleotide-binding" evidence="12">
    <location>
        <begin position="295"/>
        <end position="393"/>
    </location>
</feature>
<evidence type="ECO:0000256" key="1">
    <source>
        <dbReference type="ARBA" id="ARBA00001946"/>
    </source>
</evidence>
<evidence type="ECO:0000259" key="12">
    <source>
        <dbReference type="PROSITE" id="PS50042"/>
    </source>
</evidence>
<evidence type="ECO:0000256" key="9">
    <source>
        <dbReference type="ARBA" id="ARBA00022842"/>
    </source>
</evidence>
<keyword evidence="4" id="KW-0808">Transferase</keyword>
<feature type="domain" description="Cyclic nucleotide-binding" evidence="12">
    <location>
        <begin position="8"/>
        <end position="63"/>
    </location>
</feature>
<proteinExistence type="predicted"/>
<dbReference type="InterPro" id="IPR000595">
    <property type="entry name" value="cNMP-bd_dom"/>
</dbReference>
<evidence type="ECO:0000256" key="7">
    <source>
        <dbReference type="ARBA" id="ARBA00022777"/>
    </source>
</evidence>
<evidence type="ECO:0000256" key="2">
    <source>
        <dbReference type="ARBA" id="ARBA00022490"/>
    </source>
</evidence>
<dbReference type="SMART" id="SM00100">
    <property type="entry name" value="cNMP"/>
    <property type="match status" value="1"/>
</dbReference>
<keyword evidence="7" id="KW-0418">Kinase</keyword>
<accession>A0ABP0LCH6</accession>
<gene>
    <name evidence="13" type="ORF">CCMP2556_LOCUS20446</name>
</gene>
<evidence type="ECO:0000256" key="8">
    <source>
        <dbReference type="ARBA" id="ARBA00022840"/>
    </source>
</evidence>
<dbReference type="PRINTS" id="PR00103">
    <property type="entry name" value="CAMPKINASE"/>
</dbReference>
<dbReference type="SUPFAM" id="SSF56112">
    <property type="entry name" value="Protein kinase-like (PK-like)"/>
    <property type="match status" value="1"/>
</dbReference>
<dbReference type="PANTHER" id="PTHR24353">
    <property type="entry name" value="CYCLIC NUCLEOTIDE-DEPENDENT PROTEIN KINASE"/>
    <property type="match status" value="1"/>
</dbReference>
<dbReference type="PROSITE" id="PS50011">
    <property type="entry name" value="PROTEIN_KINASE_DOM"/>
    <property type="match status" value="1"/>
</dbReference>
<keyword evidence="14" id="KW-1185">Reference proteome</keyword>
<dbReference type="SUPFAM" id="SSF51206">
    <property type="entry name" value="cAMP-binding domain-like"/>
    <property type="match status" value="1"/>
</dbReference>
<comment type="caution">
    <text evidence="13">The sequence shown here is derived from an EMBL/GenBank/DDBJ whole genome shotgun (WGS) entry which is preliminary data.</text>
</comment>
<evidence type="ECO:0000256" key="5">
    <source>
        <dbReference type="ARBA" id="ARBA00022723"/>
    </source>
</evidence>
<name>A0ABP0LCH6_9DINO</name>
<dbReference type="PROSITE" id="PS50042">
    <property type="entry name" value="CNMP_BINDING_3"/>
    <property type="match status" value="2"/>
</dbReference>
<keyword evidence="6" id="KW-0547">Nucleotide-binding</keyword>
<keyword evidence="3" id="KW-0723">Serine/threonine-protein kinase</keyword>